<evidence type="ECO:0000313" key="3">
    <source>
        <dbReference type="Proteomes" id="UP000532147"/>
    </source>
</evidence>
<dbReference type="Pfam" id="PF07963">
    <property type="entry name" value="N_methyl"/>
    <property type="match status" value="1"/>
</dbReference>
<feature type="transmembrane region" description="Helical" evidence="1">
    <location>
        <begin position="20"/>
        <end position="41"/>
    </location>
</feature>
<evidence type="ECO:0000313" key="2">
    <source>
        <dbReference type="EMBL" id="NNH37332.1"/>
    </source>
</evidence>
<dbReference type="RefSeq" id="WP_171533610.1">
    <property type="nucleotide sequence ID" value="NZ_JABERH010000002.1"/>
</dbReference>
<dbReference type="InterPro" id="IPR012902">
    <property type="entry name" value="N_methyl_site"/>
</dbReference>
<organism evidence="2 3">
    <name type="scientific">Acinetobacter terrae</name>
    <dbReference type="NCBI Taxonomy" id="2731247"/>
    <lineage>
        <taxon>Bacteria</taxon>
        <taxon>Pseudomonadati</taxon>
        <taxon>Pseudomonadota</taxon>
        <taxon>Gammaproteobacteria</taxon>
        <taxon>Moraxellales</taxon>
        <taxon>Moraxellaceae</taxon>
        <taxon>Acinetobacter</taxon>
        <taxon>Acinetobacter Taxon 24</taxon>
    </lineage>
</organism>
<name>A0A8E4F6U6_9GAMM</name>
<gene>
    <name evidence="2" type="ORF">HLH11_01450</name>
</gene>
<sequence>MQQEHYKYSPLLKYQQGVTLIEVLISIVLMAIIGLGAAFIAGRTAVIHRDQNIHLHTINQFRQQLENSAQCGAKAIGTHTIQVDIAGLNVQADCIVKKQAFTVTALDGTTNPNNGVAEANVDVTYADIRVNTNDTFVPVKVQISP</sequence>
<evidence type="ECO:0000256" key="1">
    <source>
        <dbReference type="SAM" id="Phobius"/>
    </source>
</evidence>
<dbReference type="EMBL" id="JABERH010000002">
    <property type="protein sequence ID" value="NNH37332.1"/>
    <property type="molecule type" value="Genomic_DNA"/>
</dbReference>
<keyword evidence="1" id="KW-0472">Membrane</keyword>
<reference evidence="2 3" key="1">
    <citation type="submission" date="2020-04" db="EMBL/GenBank/DDBJ databases">
        <title>Acinetobacter Taxon 24.</title>
        <authorList>
            <person name="Nemec A."/>
            <person name="Radolfova-Krizova L."/>
            <person name="Higgins P.G."/>
            <person name="Spanelova P."/>
        </authorList>
    </citation>
    <scope>NUCLEOTIDE SEQUENCE [LARGE SCALE GENOMIC DNA]</scope>
    <source>
        <strain evidence="2 3">ANC 4280</strain>
    </source>
</reference>
<proteinExistence type="predicted"/>
<protein>
    <submittedName>
        <fullName evidence="2">Prepilin-type N-terminal cleavage/methylation domain-containing protein</fullName>
    </submittedName>
</protein>
<dbReference type="Proteomes" id="UP000532147">
    <property type="component" value="Unassembled WGS sequence"/>
</dbReference>
<comment type="caution">
    <text evidence="2">The sequence shown here is derived from an EMBL/GenBank/DDBJ whole genome shotgun (WGS) entry which is preliminary data.</text>
</comment>
<dbReference type="NCBIfam" id="TIGR02532">
    <property type="entry name" value="IV_pilin_GFxxxE"/>
    <property type="match status" value="1"/>
</dbReference>
<dbReference type="PROSITE" id="PS00409">
    <property type="entry name" value="PROKAR_NTER_METHYL"/>
    <property type="match status" value="1"/>
</dbReference>
<keyword evidence="1" id="KW-0812">Transmembrane</keyword>
<dbReference type="AlphaFoldDB" id="A0A8E4F6U6"/>
<keyword evidence="1" id="KW-1133">Transmembrane helix</keyword>
<accession>A0A8E4F6U6</accession>